<evidence type="ECO:0000256" key="1">
    <source>
        <dbReference type="SAM" id="Phobius"/>
    </source>
</evidence>
<keyword evidence="3" id="KW-1185">Reference proteome</keyword>
<feature type="transmembrane region" description="Helical" evidence="1">
    <location>
        <begin position="6"/>
        <end position="29"/>
    </location>
</feature>
<name>A0ABS5BJ21_9MOLU</name>
<keyword evidence="1" id="KW-0472">Membrane</keyword>
<evidence type="ECO:0000313" key="2">
    <source>
        <dbReference type="EMBL" id="MBP3059366.1"/>
    </source>
</evidence>
<gene>
    <name evidence="2" type="ORF">FEF22_001000</name>
</gene>
<keyword evidence="1" id="KW-1133">Transmembrane helix</keyword>
<organism evidence="2 3">
    <name type="scientific">Texas Phoenix palm phytoplasma</name>
    <dbReference type="NCBI Taxonomy" id="176709"/>
    <lineage>
        <taxon>Bacteria</taxon>
        <taxon>Bacillati</taxon>
        <taxon>Mycoplasmatota</taxon>
        <taxon>Mollicutes</taxon>
        <taxon>Acholeplasmatales</taxon>
        <taxon>Acholeplasmataceae</taxon>
        <taxon>Candidatus Phytoplasma</taxon>
        <taxon>16SrIV (Coconut lethal yellows group)</taxon>
    </lineage>
</organism>
<sequence>MNKKKLILSIFLSVFFVFLFFLIIWFCFLSSDNSNNNKNKILKIATALPTVKDFLEGPVREELKKENIDLEISFLPHQYKQTNELLNNDSVIAKLDSHLPYTFVLNQNNSQEKSTEEKSSVAQSFYWANLGLFNTKNNPNKIKTWEDLQKKLDSKEKIKILFCKEVPQQALALRFLEKLSLIQRKPQFNDQKLNLSQKINLKEEYFIISSNIELHKANSLTEIFNKFKDVSSDYDLFINYPAVVGINTLKKDVNYISKLELDENQTNLYVYTISLITKFKNLDSELINSLKKVLKKPELINQYQNKYSNFLSMISSDKNDLITEKINEYFEVIDNK</sequence>
<protein>
    <submittedName>
        <fullName evidence="2">Uncharacterized protein</fullName>
    </submittedName>
</protein>
<accession>A0ABS5BJ21</accession>
<dbReference type="RefSeq" id="WP_138108010.1">
    <property type="nucleotide sequence ID" value="NZ_VBRA02000008.1"/>
</dbReference>
<dbReference type="EMBL" id="VBRA02000008">
    <property type="protein sequence ID" value="MBP3059366.1"/>
    <property type="molecule type" value="Genomic_DNA"/>
</dbReference>
<reference evidence="2" key="1">
    <citation type="submission" date="2019-10" db="EMBL/GenBank/DDBJ databases">
        <title>Whole Genome Sequencing and Characterization of Texas Phoenix Palm Decline Phytoplasma Belongs to Lethal Yellowing (16SrIV) Group.</title>
        <authorList>
            <person name="Bao M."/>
        </authorList>
    </citation>
    <scope>NUCLEOTIDE SEQUENCE [LARGE SCALE GENOMIC DNA]</scope>
    <source>
        <strain evidence="2">ACPD</strain>
    </source>
</reference>
<comment type="caution">
    <text evidence="2">The sequence shown here is derived from an EMBL/GenBank/DDBJ whole genome shotgun (WGS) entry which is preliminary data.</text>
</comment>
<keyword evidence="1" id="KW-0812">Transmembrane</keyword>
<dbReference type="SUPFAM" id="SSF53850">
    <property type="entry name" value="Periplasmic binding protein-like II"/>
    <property type="match status" value="1"/>
</dbReference>
<dbReference type="Proteomes" id="UP001192346">
    <property type="component" value="Unassembled WGS sequence"/>
</dbReference>
<dbReference type="Gene3D" id="3.40.190.10">
    <property type="entry name" value="Periplasmic binding protein-like II"/>
    <property type="match status" value="1"/>
</dbReference>
<proteinExistence type="predicted"/>
<evidence type="ECO:0000313" key="3">
    <source>
        <dbReference type="Proteomes" id="UP001192346"/>
    </source>
</evidence>